<accession>A0A2C6LC19</accession>
<sequence length="130" mass="14141">MSYNPTYGGQFAGISAARKTDDSAKKDSKWIKQGGGAGSSAASAARPGGSGTDPLASDTPPTKVIVKISSLTFVGMPEVKAPDSRHFFVAAVFENDDLNENLQPFFQRLLCRKQNEQEHSHRFCHEIQRV</sequence>
<dbReference type="GeneID" id="94424763"/>
<dbReference type="EMBL" id="MIGC01000537">
    <property type="protein sequence ID" value="PHJ24798.1"/>
    <property type="molecule type" value="Genomic_DNA"/>
</dbReference>
<keyword evidence="3" id="KW-1185">Reference proteome</keyword>
<evidence type="ECO:0000313" key="2">
    <source>
        <dbReference type="EMBL" id="PHJ24798.1"/>
    </source>
</evidence>
<reference evidence="2 3" key="1">
    <citation type="journal article" date="2017" name="Int. J. Parasitol.">
        <title>The genome of the protozoan parasite Cystoisospora suis and a reverse vaccinology approach to identify vaccine candidates.</title>
        <authorList>
            <person name="Palmieri N."/>
            <person name="Shrestha A."/>
            <person name="Ruttkowski B."/>
            <person name="Beck T."/>
            <person name="Vogl C."/>
            <person name="Tomley F."/>
            <person name="Blake D.P."/>
            <person name="Joachim A."/>
        </authorList>
    </citation>
    <scope>NUCLEOTIDE SEQUENCE [LARGE SCALE GENOMIC DNA]</scope>
    <source>
        <strain evidence="2 3">Wien I</strain>
    </source>
</reference>
<feature type="compositionally biased region" description="Basic and acidic residues" evidence="1">
    <location>
        <begin position="18"/>
        <end position="30"/>
    </location>
</feature>
<proteinExistence type="predicted"/>
<dbReference type="RefSeq" id="XP_067926470.1">
    <property type="nucleotide sequence ID" value="XM_068061552.1"/>
</dbReference>
<name>A0A2C6LC19_9APIC</name>
<protein>
    <submittedName>
        <fullName evidence="2">Uncharacterized protein</fullName>
    </submittedName>
</protein>
<dbReference type="AlphaFoldDB" id="A0A2C6LC19"/>
<feature type="region of interest" description="Disordered" evidence="1">
    <location>
        <begin position="14"/>
        <end position="61"/>
    </location>
</feature>
<evidence type="ECO:0000256" key="1">
    <source>
        <dbReference type="SAM" id="MobiDB-lite"/>
    </source>
</evidence>
<evidence type="ECO:0000313" key="3">
    <source>
        <dbReference type="Proteomes" id="UP000221165"/>
    </source>
</evidence>
<organism evidence="2 3">
    <name type="scientific">Cystoisospora suis</name>
    <dbReference type="NCBI Taxonomy" id="483139"/>
    <lineage>
        <taxon>Eukaryota</taxon>
        <taxon>Sar</taxon>
        <taxon>Alveolata</taxon>
        <taxon>Apicomplexa</taxon>
        <taxon>Conoidasida</taxon>
        <taxon>Coccidia</taxon>
        <taxon>Eucoccidiorida</taxon>
        <taxon>Eimeriorina</taxon>
        <taxon>Sarcocystidae</taxon>
        <taxon>Cystoisospora</taxon>
    </lineage>
</organism>
<dbReference type="Proteomes" id="UP000221165">
    <property type="component" value="Unassembled WGS sequence"/>
</dbReference>
<comment type="caution">
    <text evidence="2">The sequence shown here is derived from an EMBL/GenBank/DDBJ whole genome shotgun (WGS) entry which is preliminary data.</text>
</comment>
<dbReference type="VEuPathDB" id="ToxoDB:CSUI_001346"/>
<gene>
    <name evidence="2" type="ORF">CSUI_001346</name>
</gene>
<dbReference type="OrthoDB" id="390709at2759"/>